<feature type="domain" description="DNA polymerase III beta sliding clamp central" evidence="11">
    <location>
        <begin position="127"/>
        <end position="243"/>
    </location>
</feature>
<evidence type="ECO:0000259" key="10">
    <source>
        <dbReference type="Pfam" id="PF00712"/>
    </source>
</evidence>
<dbReference type="InterPro" id="IPR022637">
    <property type="entry name" value="DNA_polIII_beta_cen"/>
</dbReference>
<evidence type="ECO:0000256" key="6">
    <source>
        <dbReference type="ARBA" id="ARBA00022705"/>
    </source>
</evidence>
<dbReference type="Gene3D" id="3.10.150.10">
    <property type="entry name" value="DNA Polymerase III, subunit A, domain 2"/>
    <property type="match status" value="3"/>
</dbReference>
<gene>
    <name evidence="13" type="primary">dnaN</name>
    <name evidence="13" type="ORF">GCM10007377_14020</name>
</gene>
<evidence type="ECO:0000313" key="13">
    <source>
        <dbReference type="EMBL" id="GGI15059.1"/>
    </source>
</evidence>
<evidence type="ECO:0000256" key="9">
    <source>
        <dbReference type="PIRNR" id="PIRNR000804"/>
    </source>
</evidence>
<dbReference type="SMART" id="SM00480">
    <property type="entry name" value="POL3Bc"/>
    <property type="match status" value="1"/>
</dbReference>
<dbReference type="SUPFAM" id="SSF55979">
    <property type="entry name" value="DNA clamp"/>
    <property type="match status" value="3"/>
</dbReference>
<comment type="subcellular location">
    <subcellularLocation>
        <location evidence="1 9">Cytoplasm</location>
    </subcellularLocation>
</comment>
<comment type="subunit">
    <text evidence="9">Forms a ring-shaped head-to-tail homodimer around DNA.</text>
</comment>
<evidence type="ECO:0000256" key="7">
    <source>
        <dbReference type="ARBA" id="ARBA00022932"/>
    </source>
</evidence>
<dbReference type="GO" id="GO:0008408">
    <property type="term" value="F:3'-5' exonuclease activity"/>
    <property type="evidence" value="ECO:0007669"/>
    <property type="project" value="InterPro"/>
</dbReference>
<dbReference type="GO" id="GO:0003887">
    <property type="term" value="F:DNA-directed DNA polymerase activity"/>
    <property type="evidence" value="ECO:0007669"/>
    <property type="project" value="UniProtKB-UniRule"/>
</dbReference>
<keyword evidence="14" id="KW-1185">Reference proteome</keyword>
<dbReference type="GO" id="GO:0003677">
    <property type="term" value="F:DNA binding"/>
    <property type="evidence" value="ECO:0007669"/>
    <property type="project" value="UniProtKB-UniRule"/>
</dbReference>
<keyword evidence="7 9" id="KW-0239">DNA-directed DNA polymerase</keyword>
<keyword evidence="8" id="KW-0238">DNA-binding</keyword>
<evidence type="ECO:0000256" key="5">
    <source>
        <dbReference type="ARBA" id="ARBA00022695"/>
    </source>
</evidence>
<comment type="similarity">
    <text evidence="2 9">Belongs to the beta sliding clamp family.</text>
</comment>
<keyword evidence="6 9" id="KW-0235">DNA replication</keyword>
<keyword evidence="3 9" id="KW-0963">Cytoplasm</keyword>
<sequence>MKVEVNTQALAEATAWTTRVIPSRPASPILSGVKLEAFNGVLQLSAFDYEISSRHHIEAGIDEPGTVIVLGKLLTDIVKSLPEEVTTLQTDDTRLTISSGKTSFILQLMPEQDYPDLPVVPPTLGTIDGQVFANAIAQASVAVAREENRPVLTGIHMQFTGEQVVLTATDRFRLSRATFNWSPQNPDIAVQTLVRGAYLKDIARSLNTAQDLTLDFAPDAPTLMGFENDGRSSTVQLIDGEFPTVDRLFADEYPIHAVIEKQLLLDAIRRVALVAERNAPIRMAFNGDEVSLSASGDEQSGHDVLPVDLDGNEIMVAFNPTYLVEGLSAIREPYVRMKMTDSLKAVEFNGQQEATGDESLAYRYLLVPMRSAE</sequence>
<evidence type="ECO:0000259" key="11">
    <source>
        <dbReference type="Pfam" id="PF02767"/>
    </source>
</evidence>
<comment type="function">
    <text evidence="9">Confers DNA tethering and processivity to DNA polymerases and other proteins. Acts as a clamp, forming a ring around DNA (a reaction catalyzed by the clamp-loading complex) which diffuses in an ATP-independent manner freely and bidirectionally along dsDNA. Initially characterized for its ability to contact the catalytic subunit of DNA polymerase III (Pol III), a complex, multichain enzyme responsible for most of the replicative synthesis in bacteria; Pol III exhibits 3'-5' exonuclease proofreading activity. The beta chain is required for initiation of replication as well as for processivity of DNA replication.</text>
</comment>
<feature type="domain" description="DNA polymerase III beta sliding clamp N-terminal" evidence="10">
    <location>
        <begin position="1"/>
        <end position="118"/>
    </location>
</feature>
<evidence type="ECO:0000256" key="8">
    <source>
        <dbReference type="ARBA" id="ARBA00023125"/>
    </source>
</evidence>
<dbReference type="EMBL" id="BMDH01000004">
    <property type="protein sequence ID" value="GGI15059.1"/>
    <property type="molecule type" value="Genomic_DNA"/>
</dbReference>
<dbReference type="InterPro" id="IPR001001">
    <property type="entry name" value="DNA_polIII_beta"/>
</dbReference>
<dbReference type="RefSeq" id="WP_188355570.1">
    <property type="nucleotide sequence ID" value="NZ_BMDH01000004.1"/>
</dbReference>
<accession>A0A8J3AJY4</accession>
<dbReference type="CDD" id="cd00140">
    <property type="entry name" value="beta_clamp"/>
    <property type="match status" value="1"/>
</dbReference>
<keyword evidence="5 9" id="KW-0548">Nucleotidyltransferase</keyword>
<protein>
    <recommendedName>
        <fullName evidence="9">Beta sliding clamp</fullName>
    </recommendedName>
</protein>
<evidence type="ECO:0000259" key="12">
    <source>
        <dbReference type="Pfam" id="PF02768"/>
    </source>
</evidence>
<dbReference type="Pfam" id="PF02767">
    <property type="entry name" value="DNA_pol3_beta_2"/>
    <property type="match status" value="1"/>
</dbReference>
<dbReference type="GO" id="GO:0006271">
    <property type="term" value="P:DNA strand elongation involved in DNA replication"/>
    <property type="evidence" value="ECO:0007669"/>
    <property type="project" value="TreeGrafter"/>
</dbReference>
<dbReference type="Proteomes" id="UP000619536">
    <property type="component" value="Unassembled WGS sequence"/>
</dbReference>
<dbReference type="AlphaFoldDB" id="A0A8J3AJY4"/>
<feature type="domain" description="DNA polymerase III beta sliding clamp C-terminal" evidence="12">
    <location>
        <begin position="247"/>
        <end position="353"/>
    </location>
</feature>
<evidence type="ECO:0000256" key="1">
    <source>
        <dbReference type="ARBA" id="ARBA00004496"/>
    </source>
</evidence>
<dbReference type="PANTHER" id="PTHR30478">
    <property type="entry name" value="DNA POLYMERASE III SUBUNIT BETA"/>
    <property type="match status" value="1"/>
</dbReference>
<evidence type="ECO:0000256" key="2">
    <source>
        <dbReference type="ARBA" id="ARBA00010752"/>
    </source>
</evidence>
<comment type="caution">
    <text evidence="13">The sequence shown here is derived from an EMBL/GenBank/DDBJ whole genome shotgun (WGS) entry which is preliminary data.</text>
</comment>
<reference evidence="13" key="2">
    <citation type="submission" date="2020-09" db="EMBL/GenBank/DDBJ databases">
        <authorList>
            <person name="Sun Q."/>
            <person name="Sedlacek I."/>
        </authorList>
    </citation>
    <scope>NUCLEOTIDE SEQUENCE</scope>
    <source>
        <strain evidence="13">CCM 8606</strain>
    </source>
</reference>
<dbReference type="PANTHER" id="PTHR30478:SF0">
    <property type="entry name" value="BETA SLIDING CLAMP"/>
    <property type="match status" value="1"/>
</dbReference>
<dbReference type="PIRSF" id="PIRSF000804">
    <property type="entry name" value="DNA_pol_III_b"/>
    <property type="match status" value="1"/>
</dbReference>
<reference evidence="13" key="1">
    <citation type="journal article" date="2014" name="Int. J. Syst. Evol. Microbiol.">
        <title>Complete genome sequence of Corynebacterium casei LMG S-19264T (=DSM 44701T), isolated from a smear-ripened cheese.</title>
        <authorList>
            <consortium name="US DOE Joint Genome Institute (JGI-PGF)"/>
            <person name="Walter F."/>
            <person name="Albersmeier A."/>
            <person name="Kalinowski J."/>
            <person name="Ruckert C."/>
        </authorList>
    </citation>
    <scope>NUCLEOTIDE SEQUENCE</scope>
    <source>
        <strain evidence="13">CCM 8606</strain>
    </source>
</reference>
<evidence type="ECO:0000256" key="4">
    <source>
        <dbReference type="ARBA" id="ARBA00022679"/>
    </source>
</evidence>
<evidence type="ECO:0000256" key="3">
    <source>
        <dbReference type="ARBA" id="ARBA00022490"/>
    </source>
</evidence>
<dbReference type="InterPro" id="IPR022634">
    <property type="entry name" value="DNA_polIII_beta_N"/>
</dbReference>
<dbReference type="Pfam" id="PF00712">
    <property type="entry name" value="DNA_pol3_beta"/>
    <property type="match status" value="1"/>
</dbReference>
<dbReference type="GO" id="GO:0009360">
    <property type="term" value="C:DNA polymerase III complex"/>
    <property type="evidence" value="ECO:0007669"/>
    <property type="project" value="InterPro"/>
</dbReference>
<dbReference type="NCBIfam" id="TIGR00663">
    <property type="entry name" value="dnan"/>
    <property type="match status" value="1"/>
</dbReference>
<evidence type="ECO:0000313" key="14">
    <source>
        <dbReference type="Proteomes" id="UP000619536"/>
    </source>
</evidence>
<dbReference type="InterPro" id="IPR022635">
    <property type="entry name" value="DNA_polIII_beta_C"/>
</dbReference>
<keyword evidence="4 9" id="KW-0808">Transferase</keyword>
<organism evidence="13 14">
    <name type="scientific">Galliscardovia ingluviei</name>
    <dbReference type="NCBI Taxonomy" id="1769422"/>
    <lineage>
        <taxon>Bacteria</taxon>
        <taxon>Bacillati</taxon>
        <taxon>Actinomycetota</taxon>
        <taxon>Actinomycetes</taxon>
        <taxon>Bifidobacteriales</taxon>
        <taxon>Bifidobacteriaceae</taxon>
        <taxon>Galliscardovia</taxon>
    </lineage>
</organism>
<dbReference type="Pfam" id="PF02768">
    <property type="entry name" value="DNA_pol3_beta_3"/>
    <property type="match status" value="1"/>
</dbReference>
<dbReference type="InterPro" id="IPR046938">
    <property type="entry name" value="DNA_clamp_sf"/>
</dbReference>
<name>A0A8J3AJY4_9BIFI</name>
<dbReference type="GO" id="GO:0005737">
    <property type="term" value="C:cytoplasm"/>
    <property type="evidence" value="ECO:0007669"/>
    <property type="project" value="UniProtKB-SubCell"/>
</dbReference>
<proteinExistence type="inferred from homology"/>